<dbReference type="AlphaFoldDB" id="A0AAV4USP7"/>
<name>A0AAV4USP7_CAEEX</name>
<reference evidence="2 3" key="1">
    <citation type="submission" date="2021-06" db="EMBL/GenBank/DDBJ databases">
        <title>Caerostris extrusa draft genome.</title>
        <authorList>
            <person name="Kono N."/>
            <person name="Arakawa K."/>
        </authorList>
    </citation>
    <scope>NUCLEOTIDE SEQUENCE [LARGE SCALE GENOMIC DNA]</scope>
</reference>
<feature type="compositionally biased region" description="Basic and acidic residues" evidence="1">
    <location>
        <begin position="10"/>
        <end position="19"/>
    </location>
</feature>
<accession>A0AAV4USP7</accession>
<evidence type="ECO:0000256" key="1">
    <source>
        <dbReference type="SAM" id="MobiDB-lite"/>
    </source>
</evidence>
<sequence>MDGYECSTTRFEDETRSKGDIPLPKVKTKISTLGSNHQPCVKKRILGEKNLNRKKRAVFGDRGKIDYER</sequence>
<keyword evidence="3" id="KW-1185">Reference proteome</keyword>
<organism evidence="2 3">
    <name type="scientific">Caerostris extrusa</name>
    <name type="common">Bark spider</name>
    <name type="synonym">Caerostris bankana</name>
    <dbReference type="NCBI Taxonomy" id="172846"/>
    <lineage>
        <taxon>Eukaryota</taxon>
        <taxon>Metazoa</taxon>
        <taxon>Ecdysozoa</taxon>
        <taxon>Arthropoda</taxon>
        <taxon>Chelicerata</taxon>
        <taxon>Arachnida</taxon>
        <taxon>Araneae</taxon>
        <taxon>Araneomorphae</taxon>
        <taxon>Entelegynae</taxon>
        <taxon>Araneoidea</taxon>
        <taxon>Araneidae</taxon>
        <taxon>Caerostris</taxon>
    </lineage>
</organism>
<proteinExistence type="predicted"/>
<dbReference type="Proteomes" id="UP001054945">
    <property type="component" value="Unassembled WGS sequence"/>
</dbReference>
<feature type="region of interest" description="Disordered" evidence="1">
    <location>
        <begin position="1"/>
        <end position="22"/>
    </location>
</feature>
<feature type="non-terminal residue" evidence="2">
    <location>
        <position position="69"/>
    </location>
</feature>
<evidence type="ECO:0000313" key="3">
    <source>
        <dbReference type="Proteomes" id="UP001054945"/>
    </source>
</evidence>
<protein>
    <submittedName>
        <fullName evidence="2">Uncharacterized protein</fullName>
    </submittedName>
</protein>
<comment type="caution">
    <text evidence="2">The sequence shown here is derived from an EMBL/GenBank/DDBJ whole genome shotgun (WGS) entry which is preliminary data.</text>
</comment>
<evidence type="ECO:0000313" key="2">
    <source>
        <dbReference type="EMBL" id="GIY60822.1"/>
    </source>
</evidence>
<dbReference type="EMBL" id="BPLR01013382">
    <property type="protein sequence ID" value="GIY60822.1"/>
    <property type="molecule type" value="Genomic_DNA"/>
</dbReference>
<gene>
    <name evidence="2" type="ORF">CEXT_445821</name>
</gene>